<dbReference type="EMBL" id="SNRY01001827">
    <property type="protein sequence ID" value="KAA6328387.1"/>
    <property type="molecule type" value="Genomic_DNA"/>
</dbReference>
<dbReference type="InterPro" id="IPR036921">
    <property type="entry name" value="PurM-like_N_sf"/>
</dbReference>
<keyword evidence="3" id="KW-0808">Transferase</keyword>
<evidence type="ECO:0000313" key="2">
    <source>
        <dbReference type="EMBL" id="KAA6328387.1"/>
    </source>
</evidence>
<dbReference type="SUPFAM" id="SSF55326">
    <property type="entry name" value="PurM N-terminal domain-like"/>
    <property type="match status" value="1"/>
</dbReference>
<proteinExistence type="predicted"/>
<reference evidence="3" key="1">
    <citation type="submission" date="2019-03" db="EMBL/GenBank/DDBJ databases">
        <title>Single cell metagenomics reveals metabolic interactions within the superorganism composed of flagellate Streblomastix strix and complex community of Bacteroidetes bacteria on its surface.</title>
        <authorList>
            <person name="Treitli S.C."/>
            <person name="Kolisko M."/>
            <person name="Husnik F."/>
            <person name="Keeling P."/>
            <person name="Hampl V."/>
        </authorList>
    </citation>
    <scope>NUCLEOTIDE SEQUENCE</scope>
    <source>
        <strain evidence="3">STM</strain>
    </source>
</reference>
<protein>
    <submittedName>
        <fullName evidence="3">Thiamine-monophosphate kinase</fullName>
        <ecNumber evidence="3">2.7.4.16</ecNumber>
    </submittedName>
</protein>
<keyword evidence="3" id="KW-0418">Kinase</keyword>
<dbReference type="Pfam" id="PF00586">
    <property type="entry name" value="AIRS"/>
    <property type="match status" value="1"/>
</dbReference>
<feature type="non-terminal residue" evidence="3">
    <location>
        <position position="124"/>
    </location>
</feature>
<accession>A0A5J4R6W6</accession>
<comment type="caution">
    <text evidence="3">The sequence shown here is derived from an EMBL/GenBank/DDBJ whole genome shotgun (WGS) entry which is preliminary data.</text>
</comment>
<dbReference type="EC" id="2.7.4.16" evidence="3"/>
<dbReference type="GO" id="GO:0009228">
    <property type="term" value="P:thiamine biosynthetic process"/>
    <property type="evidence" value="ECO:0007669"/>
    <property type="project" value="InterPro"/>
</dbReference>
<evidence type="ECO:0000313" key="3">
    <source>
        <dbReference type="EMBL" id="KAA6328393.1"/>
    </source>
</evidence>
<organism evidence="3">
    <name type="scientific">termite gut metagenome</name>
    <dbReference type="NCBI Taxonomy" id="433724"/>
    <lineage>
        <taxon>unclassified sequences</taxon>
        <taxon>metagenomes</taxon>
        <taxon>organismal metagenomes</taxon>
    </lineage>
</organism>
<evidence type="ECO:0000259" key="1">
    <source>
        <dbReference type="Pfam" id="PF00586"/>
    </source>
</evidence>
<dbReference type="InterPro" id="IPR006283">
    <property type="entry name" value="ThiL-like"/>
</dbReference>
<feature type="domain" description="PurM-like N-terminal" evidence="1">
    <location>
        <begin position="38"/>
        <end position="123"/>
    </location>
</feature>
<dbReference type="AlphaFoldDB" id="A0A5J4R6W6"/>
<dbReference type="PANTHER" id="PTHR30270">
    <property type="entry name" value="THIAMINE-MONOPHOSPHATE KINASE"/>
    <property type="match status" value="1"/>
</dbReference>
<dbReference type="InterPro" id="IPR016188">
    <property type="entry name" value="PurM-like_N"/>
</dbReference>
<dbReference type="GO" id="GO:0009030">
    <property type="term" value="F:thiamine-phosphate kinase activity"/>
    <property type="evidence" value="ECO:0007669"/>
    <property type="project" value="UniProtKB-EC"/>
</dbReference>
<dbReference type="EMBL" id="SNRY01001827">
    <property type="protein sequence ID" value="KAA6328393.1"/>
    <property type="molecule type" value="Genomic_DNA"/>
</dbReference>
<name>A0A5J4R6W6_9ZZZZ</name>
<sequence>MIHNQMKTEIATLGEFGLIRRLTKDIHLQNESSRYGVGDDAAVLHFPEKEILVTTDLLMEGVHFDLIYVPLKHLGYKSAIVSFSDIYAMNGIPKQIIVSLALSKRFCIEDVEELYMGLRLACER</sequence>
<gene>
    <name evidence="2" type="ORF">EZS27_022705</name>
    <name evidence="3" type="ORF">EZS27_022711</name>
</gene>
<dbReference type="Gene3D" id="3.30.1330.10">
    <property type="entry name" value="PurM-like, N-terminal domain"/>
    <property type="match status" value="1"/>
</dbReference>
<dbReference type="PANTHER" id="PTHR30270:SF0">
    <property type="entry name" value="THIAMINE-MONOPHOSPHATE KINASE"/>
    <property type="match status" value="1"/>
</dbReference>